<feature type="transmembrane region" description="Helical" evidence="8">
    <location>
        <begin position="186"/>
        <end position="210"/>
    </location>
</feature>
<comment type="subcellular location">
    <subcellularLocation>
        <location evidence="1">Cell membrane</location>
        <topology evidence="1">Multi-pass membrane protein</topology>
    </subcellularLocation>
</comment>
<accession>A0A7D4UP77</accession>
<evidence type="ECO:0000256" key="1">
    <source>
        <dbReference type="ARBA" id="ARBA00004651"/>
    </source>
</evidence>
<keyword evidence="5 8" id="KW-1133">Transmembrane helix</keyword>
<proteinExistence type="inferred from homology"/>
<evidence type="ECO:0000256" key="8">
    <source>
        <dbReference type="SAM" id="Phobius"/>
    </source>
</evidence>
<evidence type="ECO:0000256" key="6">
    <source>
        <dbReference type="ARBA" id="ARBA00023136"/>
    </source>
</evidence>
<sequence>MSKLYQLFSNKIFITILWFGLSFFAAFKMAMGHAINNYLIYKYVFVNLLHQHNLYIPQPGFYYDTNHYGPLFGLVIAPFTLFPDGAGAVIWTLFNTFILYKAILMLPLKTEYRYFVLLICAHELMTSAYSVQFNPIMTAIIILSFVFIRNGKDFWAALLIIAGTYIKLYGIVGLAFFFFSDNKVKLILSLIFWSVVLFALPMLCSSPAFVVQCYKDWYLSLSDKNLHNAVSDMQDISVMGMIRRIFSYPQLSNGLVILPGMLLFALSYLRIKAFKNVHYQLLILASTLLFTVIFSTGSESPTYIIAFAGVAIWFMNLDRPVTPFEIFLLIFALIITSLSPSDLFPKSINRQYIKPYALKALPCFVIWLRIVYETLTRDFKPQPQAEMPR</sequence>
<keyword evidence="10" id="KW-1185">Reference proteome</keyword>
<feature type="transmembrane region" description="Helical" evidence="8">
    <location>
        <begin position="154"/>
        <end position="179"/>
    </location>
</feature>
<evidence type="ECO:0000256" key="3">
    <source>
        <dbReference type="ARBA" id="ARBA00022679"/>
    </source>
</evidence>
<dbReference type="Proteomes" id="UP000505355">
    <property type="component" value="Chromosome"/>
</dbReference>
<feature type="transmembrane region" description="Helical" evidence="8">
    <location>
        <begin position="88"/>
        <end position="108"/>
    </location>
</feature>
<keyword evidence="4 8" id="KW-0812">Transmembrane</keyword>
<dbReference type="GO" id="GO:0016758">
    <property type="term" value="F:hexosyltransferase activity"/>
    <property type="evidence" value="ECO:0007669"/>
    <property type="project" value="InterPro"/>
</dbReference>
<feature type="transmembrane region" description="Helical" evidence="8">
    <location>
        <begin position="12"/>
        <end position="35"/>
    </location>
</feature>
<gene>
    <name evidence="9" type="ORF">HQ865_09395</name>
</gene>
<dbReference type="GO" id="GO:0005886">
    <property type="term" value="C:plasma membrane"/>
    <property type="evidence" value="ECO:0007669"/>
    <property type="project" value="UniProtKB-SubCell"/>
</dbReference>
<feature type="transmembrane region" description="Helical" evidence="8">
    <location>
        <begin position="281"/>
        <end position="314"/>
    </location>
</feature>
<dbReference type="RefSeq" id="WP_173414650.1">
    <property type="nucleotide sequence ID" value="NZ_CP054139.1"/>
</dbReference>
<reference evidence="9 10" key="1">
    <citation type="submission" date="2020-05" db="EMBL/GenBank/DDBJ databases">
        <title>Mucilaginibacter mali sp. nov.</title>
        <authorList>
            <person name="Kim H.S."/>
            <person name="Lee K.C."/>
            <person name="Suh M.K."/>
            <person name="Kim J.-S."/>
            <person name="Han K.-I."/>
            <person name="Eom M.K."/>
            <person name="Shin Y.K."/>
            <person name="Lee J.-S."/>
        </authorList>
    </citation>
    <scope>NUCLEOTIDE SEQUENCE [LARGE SCALE GENOMIC DNA]</scope>
    <source>
        <strain evidence="9 10">G2-14</strain>
    </source>
</reference>
<feature type="transmembrane region" description="Helical" evidence="8">
    <location>
        <begin position="251"/>
        <end position="269"/>
    </location>
</feature>
<dbReference type="KEGG" id="mmab:HQ865_09395"/>
<evidence type="ECO:0000313" key="9">
    <source>
        <dbReference type="EMBL" id="QKJ29960.1"/>
    </source>
</evidence>
<name>A0A7D4UP77_9SPHI</name>
<dbReference type="AlphaFoldDB" id="A0A7D4UP77"/>
<protein>
    <submittedName>
        <fullName evidence="9">DUF2029 domain-containing protein</fullName>
    </submittedName>
</protein>
<evidence type="ECO:0000313" key="10">
    <source>
        <dbReference type="Proteomes" id="UP000505355"/>
    </source>
</evidence>
<dbReference type="InterPro" id="IPR018584">
    <property type="entry name" value="GT87"/>
</dbReference>
<keyword evidence="2" id="KW-1003">Cell membrane</keyword>
<comment type="similarity">
    <text evidence="7">Belongs to the glycosyltransferase 87 family.</text>
</comment>
<feature type="transmembrane region" description="Helical" evidence="8">
    <location>
        <begin position="326"/>
        <end position="344"/>
    </location>
</feature>
<organism evidence="9 10">
    <name type="scientific">Mucilaginibacter mali</name>
    <dbReference type="NCBI Taxonomy" id="2740462"/>
    <lineage>
        <taxon>Bacteria</taxon>
        <taxon>Pseudomonadati</taxon>
        <taxon>Bacteroidota</taxon>
        <taxon>Sphingobacteriia</taxon>
        <taxon>Sphingobacteriales</taxon>
        <taxon>Sphingobacteriaceae</taxon>
        <taxon>Mucilaginibacter</taxon>
    </lineage>
</organism>
<keyword evidence="6 8" id="KW-0472">Membrane</keyword>
<evidence type="ECO:0000256" key="7">
    <source>
        <dbReference type="ARBA" id="ARBA00024033"/>
    </source>
</evidence>
<dbReference type="EMBL" id="CP054139">
    <property type="protein sequence ID" value="QKJ29960.1"/>
    <property type="molecule type" value="Genomic_DNA"/>
</dbReference>
<evidence type="ECO:0000256" key="2">
    <source>
        <dbReference type="ARBA" id="ARBA00022475"/>
    </source>
</evidence>
<feature type="transmembrane region" description="Helical" evidence="8">
    <location>
        <begin position="129"/>
        <end position="148"/>
    </location>
</feature>
<dbReference type="Pfam" id="PF09594">
    <property type="entry name" value="GT87"/>
    <property type="match status" value="1"/>
</dbReference>
<keyword evidence="3" id="KW-0808">Transferase</keyword>
<evidence type="ECO:0000256" key="4">
    <source>
        <dbReference type="ARBA" id="ARBA00022692"/>
    </source>
</evidence>
<evidence type="ECO:0000256" key="5">
    <source>
        <dbReference type="ARBA" id="ARBA00022989"/>
    </source>
</evidence>